<feature type="compositionally biased region" description="Polar residues" evidence="4">
    <location>
        <begin position="146"/>
        <end position="158"/>
    </location>
</feature>
<dbReference type="RefSeq" id="WP_386027605.1">
    <property type="nucleotide sequence ID" value="NZ_JBHUHX010000039.1"/>
</dbReference>
<comment type="caution">
    <text evidence="5">The sequence shown here is derived from an EMBL/GenBank/DDBJ whole genome shotgun (WGS) entry which is preliminary data.</text>
</comment>
<keyword evidence="6" id="KW-1185">Reference proteome</keyword>
<evidence type="ECO:0000256" key="1">
    <source>
        <dbReference type="ARBA" id="ARBA00002397"/>
    </source>
</evidence>
<reference evidence="6" key="1">
    <citation type="journal article" date="2019" name="Int. J. Syst. Evol. Microbiol.">
        <title>The Global Catalogue of Microorganisms (GCM) 10K type strain sequencing project: providing services to taxonomists for standard genome sequencing and annotation.</title>
        <authorList>
            <consortium name="The Broad Institute Genomics Platform"/>
            <consortium name="The Broad Institute Genome Sequencing Center for Infectious Disease"/>
            <person name="Wu L."/>
            <person name="Ma J."/>
        </authorList>
    </citation>
    <scope>NUCLEOTIDE SEQUENCE [LARGE SCALE GENOMIC DNA]</scope>
    <source>
        <strain evidence="6">KACC 12597</strain>
    </source>
</reference>
<keyword evidence="3" id="KW-1005">Bacterial flagellum biogenesis</keyword>
<dbReference type="InterPro" id="IPR036679">
    <property type="entry name" value="FlgN-like_sf"/>
</dbReference>
<evidence type="ECO:0000256" key="2">
    <source>
        <dbReference type="ARBA" id="ARBA00007703"/>
    </source>
</evidence>
<evidence type="ECO:0000256" key="4">
    <source>
        <dbReference type="SAM" id="MobiDB-lite"/>
    </source>
</evidence>
<organism evidence="5 6">
    <name type="scientific">Thiorhodococcus fuscus</name>
    <dbReference type="NCBI Taxonomy" id="527200"/>
    <lineage>
        <taxon>Bacteria</taxon>
        <taxon>Pseudomonadati</taxon>
        <taxon>Pseudomonadota</taxon>
        <taxon>Gammaproteobacteria</taxon>
        <taxon>Chromatiales</taxon>
        <taxon>Chromatiaceae</taxon>
        <taxon>Thiorhodococcus</taxon>
    </lineage>
</organism>
<keyword evidence="5" id="KW-0966">Cell projection</keyword>
<sequence>MDQITAFSQSIEQSLQLMQKLERLMLQETEILASRHVDRLQPILTEKQLLIERLEQETTQQKHWVESANHAFTLAGIELFFRDLDPSNDLSNRWSALRATIERCDRLNDANGRLIERGRKRVAMSLRLLCGDDGQSTTYDPYGRATSPTHQSRTISRA</sequence>
<name>A0ABW4YBY9_9GAMM</name>
<dbReference type="Pfam" id="PF05130">
    <property type="entry name" value="FlgN"/>
    <property type="match status" value="1"/>
</dbReference>
<proteinExistence type="inferred from homology"/>
<feature type="region of interest" description="Disordered" evidence="4">
    <location>
        <begin position="137"/>
        <end position="158"/>
    </location>
</feature>
<dbReference type="SUPFAM" id="SSF140566">
    <property type="entry name" value="FlgN-like"/>
    <property type="match status" value="1"/>
</dbReference>
<dbReference type="Gene3D" id="1.20.58.300">
    <property type="entry name" value="FlgN-like"/>
    <property type="match status" value="1"/>
</dbReference>
<dbReference type="InterPro" id="IPR007809">
    <property type="entry name" value="FlgN-like"/>
</dbReference>
<protein>
    <submittedName>
        <fullName evidence="5">Flagella synthesis protein FlgN</fullName>
    </submittedName>
</protein>
<accession>A0ABW4YBY9</accession>
<comment type="similarity">
    <text evidence="2">Belongs to the FlgN family.</text>
</comment>
<evidence type="ECO:0000313" key="5">
    <source>
        <dbReference type="EMBL" id="MFD2112969.1"/>
    </source>
</evidence>
<keyword evidence="5" id="KW-0969">Cilium</keyword>
<keyword evidence="5" id="KW-0282">Flagellum</keyword>
<comment type="function">
    <text evidence="1">Required for the efficient initiation of filament assembly.</text>
</comment>
<dbReference type="Proteomes" id="UP001597337">
    <property type="component" value="Unassembled WGS sequence"/>
</dbReference>
<gene>
    <name evidence="5" type="ORF">ACFSJC_14055</name>
</gene>
<evidence type="ECO:0000313" key="6">
    <source>
        <dbReference type="Proteomes" id="UP001597337"/>
    </source>
</evidence>
<evidence type="ECO:0000256" key="3">
    <source>
        <dbReference type="ARBA" id="ARBA00022795"/>
    </source>
</evidence>
<dbReference type="EMBL" id="JBHUHX010000039">
    <property type="protein sequence ID" value="MFD2112969.1"/>
    <property type="molecule type" value="Genomic_DNA"/>
</dbReference>